<reference evidence="3 4" key="1">
    <citation type="submission" date="2024-01" db="EMBL/GenBank/DDBJ databases">
        <title>A draft genome for a cacao thread blight-causing isolate of Paramarasmius palmivorus.</title>
        <authorList>
            <person name="Baruah I.K."/>
            <person name="Bukari Y."/>
            <person name="Amoako-Attah I."/>
            <person name="Meinhardt L.W."/>
            <person name="Bailey B.A."/>
            <person name="Cohen S.P."/>
        </authorList>
    </citation>
    <scope>NUCLEOTIDE SEQUENCE [LARGE SCALE GENOMIC DNA]</scope>
    <source>
        <strain evidence="3 4">GH-12</strain>
    </source>
</reference>
<comment type="caution">
    <text evidence="3">The sequence shown here is derived from an EMBL/GenBank/DDBJ whole genome shotgun (WGS) entry which is preliminary data.</text>
</comment>
<gene>
    <name evidence="3" type="ORF">VNI00_014669</name>
</gene>
<feature type="domain" description="INO80 complex subunit B-like conserved region" evidence="2">
    <location>
        <begin position="250"/>
        <end position="397"/>
    </location>
</feature>
<feature type="region of interest" description="Disordered" evidence="1">
    <location>
        <begin position="226"/>
        <end position="371"/>
    </location>
</feature>
<dbReference type="InterPro" id="IPR006880">
    <property type="entry name" value="INO80B_C"/>
</dbReference>
<evidence type="ECO:0000313" key="4">
    <source>
        <dbReference type="Proteomes" id="UP001383192"/>
    </source>
</evidence>
<feature type="compositionally biased region" description="Low complexity" evidence="1">
    <location>
        <begin position="313"/>
        <end position="338"/>
    </location>
</feature>
<dbReference type="Pfam" id="PF04795">
    <property type="entry name" value="PAPA-1"/>
    <property type="match status" value="1"/>
</dbReference>
<feature type="compositionally biased region" description="Polar residues" evidence="1">
    <location>
        <begin position="202"/>
        <end position="212"/>
    </location>
</feature>
<feature type="compositionally biased region" description="Polar residues" evidence="1">
    <location>
        <begin position="1"/>
        <end position="11"/>
    </location>
</feature>
<feature type="region of interest" description="Disordered" evidence="1">
    <location>
        <begin position="1"/>
        <end position="213"/>
    </location>
</feature>
<sequence length="557" mass="60390">MEETNQQNSHPTRAAAASTRTYQPDSSLSPASSTPEYNEMQLRRRTNQPSMREISDDDEGEEEVEEEEEEEEEVEAEVEAEDEGEAEVDVEEEVEGEGFDEEDPGADGQIDIEGDDDELDDDDASPKRPRTLKIKLKLPVVPSSTSNSATPVPEEVRTRAQPSSTSKRSAAVRSRRRIQDVESSEEEDEDDDDDESTMAGPSRSTRPMTTRQAVLANVVDPSHVSLENDTDAALLDHKPNPRKKQLNETELALRREETARKRKNLSEKKLEDEKLETINRLLRKQSKPRAKKGERGTANASGGVTPVMRGGKRTTATRGGKTGRSGRTTAKASTAGSDAGDDDENEGEGNEEEVEGEEEEVDEDHASGTGSGYVEEAYQIPMFRWISTSRIAVVEPAQPAGDAMDIDIQPAEPAANSEAMDTDPVKTDIAGVDPSTNTTASVVADVTPVTKEAEVEAPQQIGSTDAAGNLAKPPTTDKGKEQAQMILSFSVPTFLLESSSLVSVPTKPPAKGHQTCAVDNCTSPRKYRLVSDWTIGACGMGHLKMLEGQNKVKSGIV</sequence>
<dbReference type="AlphaFoldDB" id="A0AAW0BRH8"/>
<name>A0AAW0BRH8_9AGAR</name>
<dbReference type="SMART" id="SM01406">
    <property type="entry name" value="PAPA-1"/>
    <property type="match status" value="1"/>
</dbReference>
<accession>A0AAW0BRH8</accession>
<evidence type="ECO:0000313" key="3">
    <source>
        <dbReference type="EMBL" id="KAK7029415.1"/>
    </source>
</evidence>
<keyword evidence="4" id="KW-1185">Reference proteome</keyword>
<evidence type="ECO:0000259" key="2">
    <source>
        <dbReference type="SMART" id="SM01406"/>
    </source>
</evidence>
<proteinExistence type="predicted"/>
<feature type="compositionally biased region" description="Basic residues" evidence="1">
    <location>
        <begin position="127"/>
        <end position="136"/>
    </location>
</feature>
<dbReference type="GO" id="GO:0031011">
    <property type="term" value="C:Ino80 complex"/>
    <property type="evidence" value="ECO:0007669"/>
    <property type="project" value="InterPro"/>
</dbReference>
<organism evidence="3 4">
    <name type="scientific">Paramarasmius palmivorus</name>
    <dbReference type="NCBI Taxonomy" id="297713"/>
    <lineage>
        <taxon>Eukaryota</taxon>
        <taxon>Fungi</taxon>
        <taxon>Dikarya</taxon>
        <taxon>Basidiomycota</taxon>
        <taxon>Agaricomycotina</taxon>
        <taxon>Agaricomycetes</taxon>
        <taxon>Agaricomycetidae</taxon>
        <taxon>Agaricales</taxon>
        <taxon>Marasmiineae</taxon>
        <taxon>Marasmiaceae</taxon>
        <taxon>Paramarasmius</taxon>
    </lineage>
</organism>
<dbReference type="EMBL" id="JAYKXP010000084">
    <property type="protein sequence ID" value="KAK7029415.1"/>
    <property type="molecule type" value="Genomic_DNA"/>
</dbReference>
<feature type="compositionally biased region" description="Basic residues" evidence="1">
    <location>
        <begin position="281"/>
        <end position="292"/>
    </location>
</feature>
<dbReference type="Proteomes" id="UP001383192">
    <property type="component" value="Unassembled WGS sequence"/>
</dbReference>
<feature type="compositionally biased region" description="Acidic residues" evidence="1">
    <location>
        <begin position="182"/>
        <end position="196"/>
    </location>
</feature>
<feature type="compositionally biased region" description="Polar residues" evidence="1">
    <location>
        <begin position="18"/>
        <end position="36"/>
    </location>
</feature>
<feature type="compositionally biased region" description="Low complexity" evidence="1">
    <location>
        <begin position="163"/>
        <end position="172"/>
    </location>
</feature>
<protein>
    <recommendedName>
        <fullName evidence="2">INO80 complex subunit B-like conserved region domain-containing protein</fullName>
    </recommendedName>
</protein>
<feature type="compositionally biased region" description="Acidic residues" evidence="1">
    <location>
        <begin position="55"/>
        <end position="123"/>
    </location>
</feature>
<feature type="compositionally biased region" description="Basic and acidic residues" evidence="1">
    <location>
        <begin position="234"/>
        <end position="277"/>
    </location>
</feature>
<feature type="compositionally biased region" description="Acidic residues" evidence="1">
    <location>
        <begin position="339"/>
        <end position="363"/>
    </location>
</feature>
<evidence type="ECO:0000256" key="1">
    <source>
        <dbReference type="SAM" id="MobiDB-lite"/>
    </source>
</evidence>